<dbReference type="SUPFAM" id="SSF52540">
    <property type="entry name" value="P-loop containing nucleoside triphosphate hydrolases"/>
    <property type="match status" value="1"/>
</dbReference>
<dbReference type="EMBL" id="JAAIKB010000005">
    <property type="protein sequence ID" value="NGM21260.1"/>
    <property type="molecule type" value="Genomic_DNA"/>
</dbReference>
<dbReference type="RefSeq" id="WP_164695159.1">
    <property type="nucleotide sequence ID" value="NZ_JAAIKB010000005.1"/>
</dbReference>
<evidence type="ECO:0000259" key="12">
    <source>
        <dbReference type="PROSITE" id="PS50929"/>
    </source>
</evidence>
<keyword evidence="4 10" id="KW-0812">Transmembrane</keyword>
<dbReference type="InterPro" id="IPR039421">
    <property type="entry name" value="Type_1_exporter"/>
</dbReference>
<dbReference type="Pfam" id="PF00664">
    <property type="entry name" value="ABC_membrane"/>
    <property type="match status" value="1"/>
</dbReference>
<evidence type="ECO:0000259" key="11">
    <source>
        <dbReference type="PROSITE" id="PS50893"/>
    </source>
</evidence>
<feature type="transmembrane region" description="Helical" evidence="10">
    <location>
        <begin position="410"/>
        <end position="431"/>
    </location>
</feature>
<dbReference type="AlphaFoldDB" id="A0A6M1LLN8"/>
<dbReference type="Pfam" id="PF03412">
    <property type="entry name" value="Peptidase_C39"/>
    <property type="match status" value="1"/>
</dbReference>
<reference evidence="14 15" key="1">
    <citation type="submission" date="2020-02" db="EMBL/GenBank/DDBJ databases">
        <authorList>
            <person name="Kim H.M."/>
            <person name="Jeon C.O."/>
        </authorList>
    </citation>
    <scope>NUCLEOTIDE SEQUENCE [LARGE SCALE GENOMIC DNA]</scope>
    <source>
        <strain evidence="14 15">PeD5</strain>
    </source>
</reference>
<dbReference type="Pfam" id="PF00005">
    <property type="entry name" value="ABC_tran"/>
    <property type="match status" value="1"/>
</dbReference>
<dbReference type="FunFam" id="3.40.50.300:FF:000299">
    <property type="entry name" value="ABC transporter ATP-binding protein/permease"/>
    <property type="match status" value="1"/>
</dbReference>
<dbReference type="InterPro" id="IPR011527">
    <property type="entry name" value="ABC1_TM_dom"/>
</dbReference>
<feature type="transmembrane region" description="Helical" evidence="10">
    <location>
        <begin position="193"/>
        <end position="214"/>
    </location>
</feature>
<keyword evidence="2" id="KW-0813">Transport</keyword>
<feature type="transmembrane region" description="Helical" evidence="10">
    <location>
        <begin position="155"/>
        <end position="173"/>
    </location>
</feature>
<dbReference type="PROSITE" id="PS00211">
    <property type="entry name" value="ABC_TRANSPORTER_1"/>
    <property type="match status" value="1"/>
</dbReference>
<dbReference type="Gene3D" id="3.90.70.10">
    <property type="entry name" value="Cysteine proteinases"/>
    <property type="match status" value="1"/>
</dbReference>
<dbReference type="InterPro" id="IPR003593">
    <property type="entry name" value="AAA+_ATPase"/>
</dbReference>
<dbReference type="GO" id="GO:0006508">
    <property type="term" value="P:proteolysis"/>
    <property type="evidence" value="ECO:0007669"/>
    <property type="project" value="InterPro"/>
</dbReference>
<feature type="transmembrane region" description="Helical" evidence="10">
    <location>
        <begin position="272"/>
        <end position="292"/>
    </location>
</feature>
<evidence type="ECO:0000256" key="10">
    <source>
        <dbReference type="SAM" id="Phobius"/>
    </source>
</evidence>
<reference evidence="14 15" key="2">
    <citation type="submission" date="2020-03" db="EMBL/GenBank/DDBJ databases">
        <title>Roseomonas stagni sp. nov., isolated from pond water in Japan.</title>
        <authorList>
            <person name="Furuhata K."/>
            <person name="Miyamoto H."/>
            <person name="Goto K."/>
        </authorList>
    </citation>
    <scope>NUCLEOTIDE SEQUENCE [LARGE SCALE GENOMIC DNA]</scope>
    <source>
        <strain evidence="14 15">PeD5</strain>
    </source>
</reference>
<dbReference type="Gene3D" id="3.40.50.300">
    <property type="entry name" value="P-loop containing nucleotide triphosphate hydrolases"/>
    <property type="match status" value="1"/>
</dbReference>
<evidence type="ECO:0000256" key="7">
    <source>
        <dbReference type="ARBA" id="ARBA00022840"/>
    </source>
</evidence>
<evidence type="ECO:0000256" key="5">
    <source>
        <dbReference type="ARBA" id="ARBA00022741"/>
    </source>
</evidence>
<keyword evidence="6" id="KW-0378">Hydrolase</keyword>
<evidence type="ECO:0000256" key="4">
    <source>
        <dbReference type="ARBA" id="ARBA00022692"/>
    </source>
</evidence>
<dbReference type="SMART" id="SM00382">
    <property type="entry name" value="AAA"/>
    <property type="match status" value="1"/>
</dbReference>
<dbReference type="PANTHER" id="PTHR43394:SF1">
    <property type="entry name" value="ATP-BINDING CASSETTE SUB-FAMILY B MEMBER 10, MITOCHONDRIAL"/>
    <property type="match status" value="1"/>
</dbReference>
<dbReference type="InterPro" id="IPR017871">
    <property type="entry name" value="ABC_transporter-like_CS"/>
</dbReference>
<dbReference type="InterPro" id="IPR027417">
    <property type="entry name" value="P-loop_NTPase"/>
</dbReference>
<dbReference type="Proteomes" id="UP000475385">
    <property type="component" value="Unassembled WGS sequence"/>
</dbReference>
<dbReference type="GO" id="GO:0005524">
    <property type="term" value="F:ATP binding"/>
    <property type="evidence" value="ECO:0007669"/>
    <property type="project" value="UniProtKB-KW"/>
</dbReference>
<evidence type="ECO:0000256" key="2">
    <source>
        <dbReference type="ARBA" id="ARBA00022448"/>
    </source>
</evidence>
<comment type="caution">
    <text evidence="14">The sequence shown here is derived from an EMBL/GenBank/DDBJ whole genome shotgun (WGS) entry which is preliminary data.</text>
</comment>
<feature type="transmembrane region" description="Helical" evidence="10">
    <location>
        <begin position="383"/>
        <end position="404"/>
    </location>
</feature>
<evidence type="ECO:0000313" key="15">
    <source>
        <dbReference type="Proteomes" id="UP000475385"/>
    </source>
</evidence>
<dbReference type="SUPFAM" id="SSF90123">
    <property type="entry name" value="ABC transporter transmembrane region"/>
    <property type="match status" value="1"/>
</dbReference>
<dbReference type="PROSITE" id="PS50929">
    <property type="entry name" value="ABC_TM1F"/>
    <property type="match status" value="1"/>
</dbReference>
<gene>
    <name evidence="14" type="ORF">G3576_14645</name>
</gene>
<feature type="domain" description="ABC transmembrane type-1" evidence="12">
    <location>
        <begin position="158"/>
        <end position="439"/>
    </location>
</feature>
<dbReference type="InterPro" id="IPR036640">
    <property type="entry name" value="ABC1_TM_sf"/>
</dbReference>
<organism evidence="14 15">
    <name type="scientific">Falsiroseomonas algicola</name>
    <dbReference type="NCBI Taxonomy" id="2716930"/>
    <lineage>
        <taxon>Bacteria</taxon>
        <taxon>Pseudomonadati</taxon>
        <taxon>Pseudomonadota</taxon>
        <taxon>Alphaproteobacteria</taxon>
        <taxon>Acetobacterales</taxon>
        <taxon>Roseomonadaceae</taxon>
        <taxon>Falsiroseomonas</taxon>
    </lineage>
</organism>
<proteinExistence type="predicted"/>
<dbReference type="InterPro" id="IPR003439">
    <property type="entry name" value="ABC_transporter-like_ATP-bd"/>
</dbReference>
<dbReference type="PANTHER" id="PTHR43394">
    <property type="entry name" value="ATP-DEPENDENT PERMEASE MDL1, MITOCHONDRIAL"/>
    <property type="match status" value="1"/>
</dbReference>
<dbReference type="GO" id="GO:0016887">
    <property type="term" value="F:ATP hydrolysis activity"/>
    <property type="evidence" value="ECO:0007669"/>
    <property type="project" value="InterPro"/>
</dbReference>
<comment type="subcellular location">
    <subcellularLocation>
        <location evidence="1">Cell membrane</location>
        <topology evidence="1">Multi-pass membrane protein</topology>
    </subcellularLocation>
</comment>
<feature type="domain" description="Peptidase C39" evidence="13">
    <location>
        <begin position="8"/>
        <end position="127"/>
    </location>
</feature>
<keyword evidence="15" id="KW-1185">Reference proteome</keyword>
<feature type="transmembrane region" description="Helical" evidence="10">
    <location>
        <begin position="298"/>
        <end position="316"/>
    </location>
</feature>
<feature type="domain" description="ABC transporter" evidence="11">
    <location>
        <begin position="476"/>
        <end position="709"/>
    </location>
</feature>
<dbReference type="InterPro" id="IPR005074">
    <property type="entry name" value="Peptidase_C39"/>
</dbReference>
<keyword evidence="9 10" id="KW-0472">Membrane</keyword>
<sequence>MRTPTILQVEAAECGAAALGIIAAHHGLWLTLEDLRARCGVSRDGSKAQHVVAAARELGFEVRAVRCEPEALAEVECPAILHWGMDHFLVLEGRSGGQWCLNDPARGRRRVDDRELRRQFSGILIMMKPGPAFQKGGSAPSALRGLADRLKGGRAAVWLAIGISLMLAVPGVLQPSFRQVFLDRIMSAHVMEWLWPIVLVVFGAGLFAAICTWMQKTLQHNLETRVAVRGGIEFMERVLRLPLSFYGQRGAAGIADRVMLNDRVAGTVAKEIGGTMLALIMAVTYLAVLILFDWRLGLVSALGAATLGLALLVLSARLQEDQQRLLNEQGLEDAEAKQGLRMIDSYRASGTEALLFDRLTARRARALNLRQSLMLGRTALKHLPGLVTTIAAAAAIGVGGGLIIDGEMSIGALVAFLFLQSAFLAPVGRLVQLGPRLQEAGANLRLLDDTLRHPLSEEFTKPPPAPRLIRRLAGKVELRDVTFGHSRRAAPLITDVSLTIEPGERVGIVGASGSGKSTLALLAAGLHEPWSGQVLLDDKPIRDIPRAVLRQSVQVVDQNGFLFTGTVRDNIAMWDPTVSEERLHAAARDAVIHDFILDRREGYAFPVTGGGANLSGGQRARIEIARALVQDPRILVFDEATAALDDETEAELLSNIRRRGATMLVIAHRLAPLRDCDRVVVMERGRIVEMGPPGELAARRGAFARLMLAEA</sequence>
<dbReference type="GO" id="GO:0005886">
    <property type="term" value="C:plasma membrane"/>
    <property type="evidence" value="ECO:0007669"/>
    <property type="project" value="UniProtKB-SubCell"/>
</dbReference>
<dbReference type="PROSITE" id="PS50893">
    <property type="entry name" value="ABC_TRANSPORTER_2"/>
    <property type="match status" value="1"/>
</dbReference>
<keyword evidence="7 14" id="KW-0067">ATP-binding</keyword>
<keyword evidence="8 10" id="KW-1133">Transmembrane helix</keyword>
<evidence type="ECO:0000256" key="8">
    <source>
        <dbReference type="ARBA" id="ARBA00022989"/>
    </source>
</evidence>
<evidence type="ECO:0000259" key="13">
    <source>
        <dbReference type="PROSITE" id="PS50990"/>
    </source>
</evidence>
<dbReference type="Gene3D" id="1.20.1560.10">
    <property type="entry name" value="ABC transporter type 1, transmembrane domain"/>
    <property type="match status" value="1"/>
</dbReference>
<evidence type="ECO:0000313" key="14">
    <source>
        <dbReference type="EMBL" id="NGM21260.1"/>
    </source>
</evidence>
<evidence type="ECO:0000256" key="9">
    <source>
        <dbReference type="ARBA" id="ARBA00023136"/>
    </source>
</evidence>
<evidence type="ECO:0000256" key="3">
    <source>
        <dbReference type="ARBA" id="ARBA00022475"/>
    </source>
</evidence>
<accession>A0A6M1LLN8</accession>
<evidence type="ECO:0000256" key="6">
    <source>
        <dbReference type="ARBA" id="ARBA00022801"/>
    </source>
</evidence>
<dbReference type="GO" id="GO:0015421">
    <property type="term" value="F:ABC-type oligopeptide transporter activity"/>
    <property type="evidence" value="ECO:0007669"/>
    <property type="project" value="TreeGrafter"/>
</dbReference>
<dbReference type="PROSITE" id="PS50990">
    <property type="entry name" value="PEPTIDASE_C39"/>
    <property type="match status" value="1"/>
</dbReference>
<protein>
    <submittedName>
        <fullName evidence="14">ATP-binding cassette domain-containing protein</fullName>
    </submittedName>
</protein>
<keyword evidence="5" id="KW-0547">Nucleotide-binding</keyword>
<dbReference type="GO" id="GO:0008233">
    <property type="term" value="F:peptidase activity"/>
    <property type="evidence" value="ECO:0007669"/>
    <property type="project" value="InterPro"/>
</dbReference>
<evidence type="ECO:0000256" key="1">
    <source>
        <dbReference type="ARBA" id="ARBA00004651"/>
    </source>
</evidence>
<keyword evidence="3" id="KW-1003">Cell membrane</keyword>
<name>A0A6M1LLN8_9PROT</name>